<dbReference type="Proteomes" id="UP000276905">
    <property type="component" value="Unassembled WGS sequence"/>
</dbReference>
<accession>A0A429K2L8</accession>
<reference evidence="1 2" key="1">
    <citation type="submission" date="2018-10" db="EMBL/GenBank/DDBJ databases">
        <title>GWAS and RNA-Seq identify cryptic mechanisms of antimicrobial resistance in Acinetobacter baumannii.</title>
        <authorList>
            <person name="Sahl J.W."/>
        </authorList>
    </citation>
    <scope>NUCLEOTIDE SEQUENCE [LARGE SCALE GENOMIC DNA]</scope>
    <source>
        <strain evidence="1 2">TG41018</strain>
    </source>
</reference>
<comment type="caution">
    <text evidence="1">The sequence shown here is derived from an EMBL/GenBank/DDBJ whole genome shotgun (WGS) entry which is preliminary data.</text>
</comment>
<dbReference type="AlphaFoldDB" id="A0A429K2L8"/>
<proteinExistence type="predicted"/>
<evidence type="ECO:0000313" key="1">
    <source>
        <dbReference type="EMBL" id="RSO58137.1"/>
    </source>
</evidence>
<protein>
    <submittedName>
        <fullName evidence="1">Uncharacterized protein</fullName>
    </submittedName>
</protein>
<organism evidence="1 2">
    <name type="scientific">Acinetobacter lactucae</name>
    <dbReference type="NCBI Taxonomy" id="1785128"/>
    <lineage>
        <taxon>Bacteria</taxon>
        <taxon>Pseudomonadati</taxon>
        <taxon>Pseudomonadota</taxon>
        <taxon>Gammaproteobacteria</taxon>
        <taxon>Moraxellales</taxon>
        <taxon>Moraxellaceae</taxon>
        <taxon>Acinetobacter</taxon>
        <taxon>Acinetobacter calcoaceticus/baumannii complex</taxon>
    </lineage>
</organism>
<evidence type="ECO:0000313" key="2">
    <source>
        <dbReference type="Proteomes" id="UP000276905"/>
    </source>
</evidence>
<sequence length="128" mass="14772">MVAKKMAGKKVKLDSRPTLFSTQGDAQNHYNQIAQNIYEFKTIIHSGQNFEELKEIFIKYCQYSNYESGKFANLEIIGFKGVQTVRENYGQHVTTICFAVIFSNQQEQEFSVRKAIKAIADYQKSNQQ</sequence>
<gene>
    <name evidence="1" type="ORF">EA756_07675</name>
</gene>
<name>A0A429K2L8_9GAMM</name>
<dbReference type="EMBL" id="RFES01000004">
    <property type="protein sequence ID" value="RSO58137.1"/>
    <property type="molecule type" value="Genomic_DNA"/>
</dbReference>
<dbReference type="Gene3D" id="3.10.450.40">
    <property type="match status" value="1"/>
</dbReference>